<evidence type="ECO:0000313" key="2">
    <source>
        <dbReference type="Proteomes" id="UP001594351"/>
    </source>
</evidence>
<sequence length="463" mass="54331">MKSTTGFLTEFFKRLNSGNLTYCVLRNYDELPEHVGHDVDMWVDNDQEGNFRDILLSTAHDLGWELVRYAPWLGGNGQGRYFFILTDDQVHVIHIDCFVELHWKGINYIDKRLLARSLTLHQKGFYVPGPGVEAGMLILKCMLTEGNIKEKNKAKISHGLKDDEQSFIEALTRIFNFDIIMKVKILVEQGNWSDLEKMGRLFRWKLLRSGLSNEPIFQIKQWLLYLHSRGKEHLLADFGIFIVFIGPDGSGKTTTAKALLETEVIRALFQIKSYLHERFSYLPRLRTIVNFLARKDSENSGGPDEVVFSPEEFGFFRATMYPLYYCLDYLLGHFFIRRIKAYYSIAVSDRYFHDYFIQKRYSRCPRWLLFFLTKIIPKPDILIYLDHQPELIRARKKDLPVVEISRQVRECQKMIQDSPNGFMVDTSNNTEKVVKEIQNIILDMVRKKWWRSSEYTLLVGSNK</sequence>
<dbReference type="EMBL" id="JBHPBY010000085">
    <property type="protein sequence ID" value="MFC1850239.1"/>
    <property type="molecule type" value="Genomic_DNA"/>
</dbReference>
<accession>A0ABV6YVL9</accession>
<proteinExistence type="predicted"/>
<dbReference type="Gene3D" id="3.40.50.300">
    <property type="entry name" value="P-loop containing nucleotide triphosphate hydrolases"/>
    <property type="match status" value="1"/>
</dbReference>
<dbReference type="Proteomes" id="UP001594351">
    <property type="component" value="Unassembled WGS sequence"/>
</dbReference>
<comment type="caution">
    <text evidence="1">The sequence shown here is derived from an EMBL/GenBank/DDBJ whole genome shotgun (WGS) entry which is preliminary data.</text>
</comment>
<keyword evidence="2" id="KW-1185">Reference proteome</keyword>
<name>A0ABV6YVL9_UNCC1</name>
<protein>
    <recommendedName>
        <fullName evidence="3">Thymidylate kinase-like domain-containing protein</fullName>
    </recommendedName>
</protein>
<evidence type="ECO:0000313" key="1">
    <source>
        <dbReference type="EMBL" id="MFC1850239.1"/>
    </source>
</evidence>
<organism evidence="1 2">
    <name type="scientific">candidate division CSSED10-310 bacterium</name>
    <dbReference type="NCBI Taxonomy" id="2855610"/>
    <lineage>
        <taxon>Bacteria</taxon>
        <taxon>Bacteria division CSSED10-310</taxon>
    </lineage>
</organism>
<reference evidence="1 2" key="1">
    <citation type="submission" date="2024-09" db="EMBL/GenBank/DDBJ databases">
        <title>Laminarin stimulates single cell rates of sulfate reduction while oxygen inhibits transcriptomic activity in coastal marine sediment.</title>
        <authorList>
            <person name="Lindsay M."/>
            <person name="Orcutt B."/>
            <person name="Emerson D."/>
            <person name="Stepanauskas R."/>
            <person name="D'Angelo T."/>
        </authorList>
    </citation>
    <scope>NUCLEOTIDE SEQUENCE [LARGE SCALE GENOMIC DNA]</scope>
    <source>
        <strain evidence="1">SAG AM-311-K15</strain>
    </source>
</reference>
<evidence type="ECO:0008006" key="3">
    <source>
        <dbReference type="Google" id="ProtNLM"/>
    </source>
</evidence>
<gene>
    <name evidence="1" type="ORF">ACFL27_08615</name>
</gene>
<dbReference type="InterPro" id="IPR027417">
    <property type="entry name" value="P-loop_NTPase"/>
</dbReference>
<dbReference type="SUPFAM" id="SSF52540">
    <property type="entry name" value="P-loop containing nucleoside triphosphate hydrolases"/>
    <property type="match status" value="1"/>
</dbReference>